<proteinExistence type="predicted"/>
<reference evidence="1 2" key="1">
    <citation type="submission" date="2018-06" db="EMBL/GenBank/DDBJ databases">
        <authorList>
            <consortium name="Pathogen Informatics"/>
            <person name="Doyle S."/>
        </authorList>
    </citation>
    <scope>NUCLEOTIDE SEQUENCE [LARGE SCALE GENOMIC DNA]</scope>
    <source>
        <strain evidence="1 2">NCTC12229</strain>
    </source>
</reference>
<name>A0A378X8B7_9NEIS</name>
<accession>A0A378X8B7</accession>
<dbReference type="AlphaFoldDB" id="A0A378X8B7"/>
<evidence type="ECO:0000313" key="2">
    <source>
        <dbReference type="Proteomes" id="UP000254055"/>
    </source>
</evidence>
<protein>
    <submittedName>
        <fullName evidence="1">Putative bacteriocin/pheromone secretion membrane fusion protein</fullName>
    </submittedName>
</protein>
<gene>
    <name evidence="1" type="ORF">NCTC12229_02220</name>
</gene>
<dbReference type="Proteomes" id="UP000254055">
    <property type="component" value="Unassembled WGS sequence"/>
</dbReference>
<organism evidence="1 2">
    <name type="scientific">Neisseria zoodegmatis</name>
    <dbReference type="NCBI Taxonomy" id="326523"/>
    <lineage>
        <taxon>Bacteria</taxon>
        <taxon>Pseudomonadati</taxon>
        <taxon>Pseudomonadota</taxon>
        <taxon>Betaproteobacteria</taxon>
        <taxon>Neisseriales</taxon>
        <taxon>Neisseriaceae</taxon>
        <taxon>Neisseria</taxon>
    </lineage>
</organism>
<dbReference type="EMBL" id="UGRS01000003">
    <property type="protein sequence ID" value="SUA48803.1"/>
    <property type="molecule type" value="Genomic_DNA"/>
</dbReference>
<sequence length="85" mass="9889">MPRAESFRWRIRQLAGLGLIFSNRALANELAYWVKVKPAKQTVKAYGKEKPLQIGMVLEADILHERKKLDEWVLEPLYSISGKRH</sequence>
<evidence type="ECO:0000313" key="1">
    <source>
        <dbReference type="EMBL" id="SUA48803.1"/>
    </source>
</evidence>